<feature type="region of interest" description="Disordered" evidence="10">
    <location>
        <begin position="91"/>
        <end position="121"/>
    </location>
</feature>
<dbReference type="EMBL" id="JBFDAA010000012">
    <property type="protein sequence ID" value="KAL1123582.1"/>
    <property type="molecule type" value="Genomic_DNA"/>
</dbReference>
<evidence type="ECO:0000256" key="6">
    <source>
        <dbReference type="ARBA" id="ARBA00023015"/>
    </source>
</evidence>
<dbReference type="Gene3D" id="3.30.160.60">
    <property type="entry name" value="Classic Zinc Finger"/>
    <property type="match status" value="2"/>
</dbReference>
<feature type="region of interest" description="Disordered" evidence="10">
    <location>
        <begin position="188"/>
        <end position="216"/>
    </location>
</feature>
<keyword evidence="3" id="KW-0677">Repeat</keyword>
<evidence type="ECO:0000256" key="4">
    <source>
        <dbReference type="ARBA" id="ARBA00022771"/>
    </source>
</evidence>
<gene>
    <name evidence="12" type="ORF">AAG570_002658</name>
</gene>
<dbReference type="InterPro" id="IPR036236">
    <property type="entry name" value="Znf_C2H2_sf"/>
</dbReference>
<keyword evidence="8" id="KW-0539">Nucleus</keyword>
<protein>
    <recommendedName>
        <fullName evidence="11">C2H2-type domain-containing protein</fullName>
    </recommendedName>
</protein>
<evidence type="ECO:0000256" key="1">
    <source>
        <dbReference type="ARBA" id="ARBA00004123"/>
    </source>
</evidence>
<dbReference type="AlphaFoldDB" id="A0ABD0YKF4"/>
<name>A0ABD0YKF4_9HEMI</name>
<dbReference type="PROSITE" id="PS50157">
    <property type="entry name" value="ZINC_FINGER_C2H2_2"/>
    <property type="match status" value="2"/>
</dbReference>
<reference evidence="12 13" key="1">
    <citation type="submission" date="2024-07" db="EMBL/GenBank/DDBJ databases">
        <title>Chromosome-level genome assembly of the water stick insect Ranatra chinensis (Heteroptera: Nepidae).</title>
        <authorList>
            <person name="Liu X."/>
        </authorList>
    </citation>
    <scope>NUCLEOTIDE SEQUENCE [LARGE SCALE GENOMIC DNA]</scope>
    <source>
        <strain evidence="12">Cailab_2021Rc</strain>
        <tissue evidence="12">Muscle</tissue>
    </source>
</reference>
<proteinExistence type="predicted"/>
<dbReference type="Pfam" id="PF00096">
    <property type="entry name" value="zf-C2H2"/>
    <property type="match status" value="2"/>
</dbReference>
<keyword evidence="13" id="KW-1185">Reference proteome</keyword>
<evidence type="ECO:0000259" key="11">
    <source>
        <dbReference type="PROSITE" id="PS50157"/>
    </source>
</evidence>
<dbReference type="Proteomes" id="UP001558652">
    <property type="component" value="Unassembled WGS sequence"/>
</dbReference>
<evidence type="ECO:0000313" key="12">
    <source>
        <dbReference type="EMBL" id="KAL1123582.1"/>
    </source>
</evidence>
<accession>A0ABD0YKF4</accession>
<comment type="subcellular location">
    <subcellularLocation>
        <location evidence="1">Nucleus</location>
    </subcellularLocation>
</comment>
<dbReference type="GO" id="GO:0005634">
    <property type="term" value="C:nucleus"/>
    <property type="evidence" value="ECO:0007669"/>
    <property type="project" value="UniProtKB-SubCell"/>
</dbReference>
<dbReference type="PROSITE" id="PS00028">
    <property type="entry name" value="ZINC_FINGER_C2H2_1"/>
    <property type="match status" value="2"/>
</dbReference>
<evidence type="ECO:0000256" key="2">
    <source>
        <dbReference type="ARBA" id="ARBA00022723"/>
    </source>
</evidence>
<sequence>MAGGPNQCRTLSCADIIVFLLSLKVDAPQRQIVVSPLKNRLSDNNATKVEFNGLPGDCKLSPLEGLKRQEQQQQLAEPDRYLHKKFKKVATLEETRAAPPRPDSQDERDTDGGPLEQTGHGGRYQCPHCGLVCAKPSVLQKHIRAHTNERPFPCLPCGIAFKTKSNLYKHGRSRGHALKAGKLEVTYDRVDETDGSSPSHQPSTTSSEDDDFDLAEGYRPPVILEPAPQQPSENNNRIYKPKFHKAAFYRLSEESPPTQPPSQELLQVGMTIV</sequence>
<dbReference type="SMART" id="SM00355">
    <property type="entry name" value="ZnF_C2H2"/>
    <property type="match status" value="2"/>
</dbReference>
<evidence type="ECO:0000256" key="3">
    <source>
        <dbReference type="ARBA" id="ARBA00022737"/>
    </source>
</evidence>
<dbReference type="PANTHER" id="PTHR45944">
    <property type="entry name" value="SCHNURRI, ISOFORM F"/>
    <property type="match status" value="1"/>
</dbReference>
<feature type="compositionally biased region" description="Low complexity" evidence="10">
    <location>
        <begin position="196"/>
        <end position="206"/>
    </location>
</feature>
<dbReference type="FunFam" id="3.30.160.60:FF:000594">
    <property type="entry name" value="Transcription factor HIVEP2"/>
    <property type="match status" value="1"/>
</dbReference>
<dbReference type="GO" id="GO:0008270">
    <property type="term" value="F:zinc ion binding"/>
    <property type="evidence" value="ECO:0007669"/>
    <property type="project" value="UniProtKB-KW"/>
</dbReference>
<keyword evidence="6" id="KW-0805">Transcription regulation</keyword>
<dbReference type="InterPro" id="IPR051969">
    <property type="entry name" value="Zinc-finger_DNA-bd_regulators"/>
</dbReference>
<keyword evidence="4 9" id="KW-0863">Zinc-finger</keyword>
<keyword evidence="2" id="KW-0479">Metal-binding</keyword>
<keyword evidence="7" id="KW-0804">Transcription</keyword>
<evidence type="ECO:0000256" key="10">
    <source>
        <dbReference type="SAM" id="MobiDB-lite"/>
    </source>
</evidence>
<feature type="domain" description="C2H2-type" evidence="11">
    <location>
        <begin position="152"/>
        <end position="181"/>
    </location>
</feature>
<evidence type="ECO:0000256" key="5">
    <source>
        <dbReference type="ARBA" id="ARBA00022833"/>
    </source>
</evidence>
<evidence type="ECO:0000313" key="13">
    <source>
        <dbReference type="Proteomes" id="UP001558652"/>
    </source>
</evidence>
<evidence type="ECO:0000256" key="7">
    <source>
        <dbReference type="ARBA" id="ARBA00023163"/>
    </source>
</evidence>
<evidence type="ECO:0000256" key="9">
    <source>
        <dbReference type="PROSITE-ProRule" id="PRU00042"/>
    </source>
</evidence>
<feature type="domain" description="C2H2-type" evidence="11">
    <location>
        <begin position="124"/>
        <end position="151"/>
    </location>
</feature>
<organism evidence="12 13">
    <name type="scientific">Ranatra chinensis</name>
    <dbReference type="NCBI Taxonomy" id="642074"/>
    <lineage>
        <taxon>Eukaryota</taxon>
        <taxon>Metazoa</taxon>
        <taxon>Ecdysozoa</taxon>
        <taxon>Arthropoda</taxon>
        <taxon>Hexapoda</taxon>
        <taxon>Insecta</taxon>
        <taxon>Pterygota</taxon>
        <taxon>Neoptera</taxon>
        <taxon>Paraneoptera</taxon>
        <taxon>Hemiptera</taxon>
        <taxon>Heteroptera</taxon>
        <taxon>Panheteroptera</taxon>
        <taxon>Nepomorpha</taxon>
        <taxon>Nepidae</taxon>
        <taxon>Ranatrinae</taxon>
        <taxon>Ranatra</taxon>
    </lineage>
</organism>
<evidence type="ECO:0000256" key="8">
    <source>
        <dbReference type="ARBA" id="ARBA00023242"/>
    </source>
</evidence>
<dbReference type="InterPro" id="IPR013087">
    <property type="entry name" value="Znf_C2H2_type"/>
</dbReference>
<dbReference type="SUPFAM" id="SSF57667">
    <property type="entry name" value="beta-beta-alpha zinc fingers"/>
    <property type="match status" value="1"/>
</dbReference>
<comment type="caution">
    <text evidence="12">The sequence shown here is derived from an EMBL/GenBank/DDBJ whole genome shotgun (WGS) entry which is preliminary data.</text>
</comment>
<dbReference type="PANTHER" id="PTHR45944:SF2">
    <property type="entry name" value="SCHNURRI, ISOFORM F"/>
    <property type="match status" value="1"/>
</dbReference>
<feature type="region of interest" description="Disordered" evidence="10">
    <location>
        <begin position="252"/>
        <end position="273"/>
    </location>
</feature>
<keyword evidence="5" id="KW-0862">Zinc</keyword>